<feature type="region of interest" description="Disordered" evidence="1">
    <location>
        <begin position="232"/>
        <end position="288"/>
    </location>
</feature>
<evidence type="ECO:0000313" key="4">
    <source>
        <dbReference type="Proteomes" id="UP000006039"/>
    </source>
</evidence>
<protein>
    <submittedName>
        <fullName evidence="2 3">Uncharacterized protein</fullName>
    </submittedName>
</protein>
<dbReference type="EMBL" id="GL385396">
    <property type="protein sequence ID" value="EJT79867.1"/>
    <property type="molecule type" value="Genomic_DNA"/>
</dbReference>
<evidence type="ECO:0000256" key="1">
    <source>
        <dbReference type="SAM" id="MobiDB-lite"/>
    </source>
</evidence>
<dbReference type="GeneID" id="20345408"/>
<sequence>MGAAGSSSFAISPELNDSHAGRALQYAIANEAEAHARQREDVMFSSIFHQVNQTIAGICHRRINNQVKPGDLTFPAALETLAYILRRINSVGLRDEAGQANQYLLCLPLSMLSGVRQPFGLVREPTPRELAEFSLCFGPTTRAFEKNRFGDAKRSQVLVDKEETQNIAAVAMGLMNAVVGKQAGHANTWLVVPVNGFDPSIARWLFWASPNCAYAHNRSPPPITAQHVPYTRVASRASPPGPKRNKRKKSGPLLTEREGIKADSSCGRSNLQRPEVTQQDLSGPRWVAQDPDNGVKELTRQIIKEIWIFPFCNVDTSLLNPCDGDGERDTSPKSLDFLRRYLRWDLDGCLVKPEEVIAHDLFAGLKTPMLVSRIAASRYGSPTKRHRPINLPAPA</sequence>
<reference evidence="3" key="5">
    <citation type="submission" date="2018-04" db="UniProtKB">
        <authorList>
            <consortium name="EnsemblFungi"/>
        </authorList>
    </citation>
    <scope>IDENTIFICATION</scope>
    <source>
        <strain evidence="3">R3-111a-1</strain>
    </source>
</reference>
<organism evidence="2">
    <name type="scientific">Gaeumannomyces tritici (strain R3-111a-1)</name>
    <name type="common">Wheat and barley take-all root rot fungus</name>
    <name type="synonym">Gaeumannomyces graminis var. tritici</name>
    <dbReference type="NCBI Taxonomy" id="644352"/>
    <lineage>
        <taxon>Eukaryota</taxon>
        <taxon>Fungi</taxon>
        <taxon>Dikarya</taxon>
        <taxon>Ascomycota</taxon>
        <taxon>Pezizomycotina</taxon>
        <taxon>Sordariomycetes</taxon>
        <taxon>Sordariomycetidae</taxon>
        <taxon>Magnaporthales</taxon>
        <taxon>Magnaporthaceae</taxon>
        <taxon>Gaeumannomyces</taxon>
    </lineage>
</organism>
<dbReference type="AlphaFoldDB" id="J3NUJ4"/>
<dbReference type="HOGENOM" id="CLU_698385_0_0_1"/>
<reference evidence="3" key="4">
    <citation type="journal article" date="2015" name="G3 (Bethesda)">
        <title>Genome sequences of three phytopathogenic species of the Magnaporthaceae family of fungi.</title>
        <authorList>
            <person name="Okagaki L.H."/>
            <person name="Nunes C.C."/>
            <person name="Sailsbery J."/>
            <person name="Clay B."/>
            <person name="Brown D."/>
            <person name="John T."/>
            <person name="Oh Y."/>
            <person name="Young N."/>
            <person name="Fitzgerald M."/>
            <person name="Haas B.J."/>
            <person name="Zeng Q."/>
            <person name="Young S."/>
            <person name="Adiconis X."/>
            <person name="Fan L."/>
            <person name="Levin J.Z."/>
            <person name="Mitchell T.K."/>
            <person name="Okubara P.A."/>
            <person name="Farman M.L."/>
            <person name="Kohn L.M."/>
            <person name="Birren B."/>
            <person name="Ma L.-J."/>
            <person name="Dean R.A."/>
        </authorList>
    </citation>
    <scope>NUCLEOTIDE SEQUENCE</scope>
    <source>
        <strain evidence="3">R3-111a-1</strain>
    </source>
</reference>
<accession>J3NUJ4</accession>
<evidence type="ECO:0000313" key="3">
    <source>
        <dbReference type="EnsemblFungi" id="EJT79867"/>
    </source>
</evidence>
<reference evidence="4" key="1">
    <citation type="submission" date="2010-07" db="EMBL/GenBank/DDBJ databases">
        <title>The genome sequence of Gaeumannomyces graminis var. tritici strain R3-111a-1.</title>
        <authorList>
            <consortium name="The Broad Institute Genome Sequencing Platform"/>
            <person name="Ma L.-J."/>
            <person name="Dead R."/>
            <person name="Young S."/>
            <person name="Zeng Q."/>
            <person name="Koehrsen M."/>
            <person name="Alvarado L."/>
            <person name="Berlin A."/>
            <person name="Chapman S.B."/>
            <person name="Chen Z."/>
            <person name="Freedman E."/>
            <person name="Gellesch M."/>
            <person name="Goldberg J."/>
            <person name="Griggs A."/>
            <person name="Gujja S."/>
            <person name="Heilman E.R."/>
            <person name="Heiman D."/>
            <person name="Hepburn T."/>
            <person name="Howarth C."/>
            <person name="Jen D."/>
            <person name="Larson L."/>
            <person name="Mehta T."/>
            <person name="Neiman D."/>
            <person name="Pearson M."/>
            <person name="Roberts A."/>
            <person name="Saif S."/>
            <person name="Shea T."/>
            <person name="Shenoy N."/>
            <person name="Sisk P."/>
            <person name="Stolte C."/>
            <person name="Sykes S."/>
            <person name="Walk T."/>
            <person name="White J."/>
            <person name="Yandava C."/>
            <person name="Haas B."/>
            <person name="Nusbaum C."/>
            <person name="Birren B."/>
        </authorList>
    </citation>
    <scope>NUCLEOTIDE SEQUENCE [LARGE SCALE GENOMIC DNA]</scope>
    <source>
        <strain evidence="4">R3-111a-1</strain>
    </source>
</reference>
<feature type="compositionally biased region" description="Polar residues" evidence="1">
    <location>
        <begin position="266"/>
        <end position="281"/>
    </location>
</feature>
<dbReference type="EnsemblFungi" id="EJT79867">
    <property type="protein sequence ID" value="EJT79867"/>
    <property type="gene ID" value="GGTG_04950"/>
</dbReference>
<dbReference type="RefSeq" id="XP_009221012.1">
    <property type="nucleotide sequence ID" value="XM_009222748.1"/>
</dbReference>
<dbReference type="Proteomes" id="UP000006039">
    <property type="component" value="Unassembled WGS sequence"/>
</dbReference>
<dbReference type="VEuPathDB" id="FungiDB:GGTG_04950"/>
<name>J3NUJ4_GAET3</name>
<dbReference type="OrthoDB" id="418242at2759"/>
<keyword evidence="4" id="KW-1185">Reference proteome</keyword>
<reference evidence="2" key="3">
    <citation type="submission" date="2010-09" db="EMBL/GenBank/DDBJ databases">
        <title>Annotation of Gaeumannomyces graminis var. tritici R3-111a-1.</title>
        <authorList>
            <consortium name="The Broad Institute Genome Sequencing Platform"/>
            <person name="Ma L.-J."/>
            <person name="Dead R."/>
            <person name="Young S.K."/>
            <person name="Zeng Q."/>
            <person name="Gargeya S."/>
            <person name="Fitzgerald M."/>
            <person name="Haas B."/>
            <person name="Abouelleil A."/>
            <person name="Alvarado L."/>
            <person name="Arachchi H.M."/>
            <person name="Berlin A."/>
            <person name="Brown A."/>
            <person name="Chapman S.B."/>
            <person name="Chen Z."/>
            <person name="Dunbar C."/>
            <person name="Freedman E."/>
            <person name="Gearin G."/>
            <person name="Gellesch M."/>
            <person name="Goldberg J."/>
            <person name="Griggs A."/>
            <person name="Gujja S."/>
            <person name="Heiman D."/>
            <person name="Howarth C."/>
            <person name="Larson L."/>
            <person name="Lui A."/>
            <person name="MacDonald P.J.P."/>
            <person name="Mehta T."/>
            <person name="Montmayeur A."/>
            <person name="Murphy C."/>
            <person name="Neiman D."/>
            <person name="Pearson M."/>
            <person name="Priest M."/>
            <person name="Roberts A."/>
            <person name="Saif S."/>
            <person name="Shea T."/>
            <person name="Shenoy N."/>
            <person name="Sisk P."/>
            <person name="Stolte C."/>
            <person name="Sykes S."/>
            <person name="Yandava C."/>
            <person name="Wortman J."/>
            <person name="Nusbaum C."/>
            <person name="Birren B."/>
        </authorList>
    </citation>
    <scope>NUCLEOTIDE SEQUENCE</scope>
    <source>
        <strain evidence="2">R3-111a-1</strain>
    </source>
</reference>
<reference evidence="2" key="2">
    <citation type="submission" date="2010-07" db="EMBL/GenBank/DDBJ databases">
        <authorList>
            <consortium name="The Broad Institute Genome Sequencing Platform"/>
            <consortium name="Broad Institute Genome Sequencing Center for Infectious Disease"/>
            <person name="Ma L.-J."/>
            <person name="Dead R."/>
            <person name="Young S."/>
            <person name="Zeng Q."/>
            <person name="Koehrsen M."/>
            <person name="Alvarado L."/>
            <person name="Berlin A."/>
            <person name="Chapman S.B."/>
            <person name="Chen Z."/>
            <person name="Freedman E."/>
            <person name="Gellesch M."/>
            <person name="Goldberg J."/>
            <person name="Griggs A."/>
            <person name="Gujja S."/>
            <person name="Heilman E.R."/>
            <person name="Heiman D."/>
            <person name="Hepburn T."/>
            <person name="Howarth C."/>
            <person name="Jen D."/>
            <person name="Larson L."/>
            <person name="Mehta T."/>
            <person name="Neiman D."/>
            <person name="Pearson M."/>
            <person name="Roberts A."/>
            <person name="Saif S."/>
            <person name="Shea T."/>
            <person name="Shenoy N."/>
            <person name="Sisk P."/>
            <person name="Stolte C."/>
            <person name="Sykes S."/>
            <person name="Walk T."/>
            <person name="White J."/>
            <person name="Yandava C."/>
            <person name="Haas B."/>
            <person name="Nusbaum C."/>
            <person name="Birren B."/>
        </authorList>
    </citation>
    <scope>NUCLEOTIDE SEQUENCE</scope>
    <source>
        <strain evidence="2">R3-111a-1</strain>
    </source>
</reference>
<proteinExistence type="predicted"/>
<gene>
    <name evidence="3" type="primary">20345408</name>
    <name evidence="2" type="ORF">GGTG_04950</name>
</gene>
<evidence type="ECO:0000313" key="2">
    <source>
        <dbReference type="EMBL" id="EJT79867.1"/>
    </source>
</evidence>